<feature type="compositionally biased region" description="Polar residues" evidence="7">
    <location>
        <begin position="1209"/>
        <end position="1218"/>
    </location>
</feature>
<keyword evidence="4" id="KW-0862">Zinc</keyword>
<dbReference type="Pfam" id="PF23209">
    <property type="entry name" value="IDM1_C"/>
    <property type="match status" value="1"/>
</dbReference>
<dbReference type="GO" id="GO:0006357">
    <property type="term" value="P:regulation of transcription by RNA polymerase II"/>
    <property type="evidence" value="ECO:0000318"/>
    <property type="project" value="GO_Central"/>
</dbReference>
<dbReference type="SUPFAM" id="SSF55729">
    <property type="entry name" value="Acyl-CoA N-acyltransferases (Nat)"/>
    <property type="match status" value="1"/>
</dbReference>
<evidence type="ECO:0000313" key="10">
    <source>
        <dbReference type="EMBL" id="PTQ33188.1"/>
    </source>
</evidence>
<dbReference type="PANTHER" id="PTHR46309">
    <property type="entry name" value="PHD FINGER PROTEIN 12"/>
    <property type="match status" value="1"/>
</dbReference>
<dbReference type="InterPro" id="IPR019787">
    <property type="entry name" value="Znf_PHD-finger"/>
</dbReference>
<keyword evidence="2" id="KW-0479">Metal-binding</keyword>
<dbReference type="SMART" id="SM00743">
    <property type="entry name" value="Agenet"/>
    <property type="match status" value="2"/>
</dbReference>
<dbReference type="InterPro" id="IPR059153">
    <property type="entry name" value="NSD_PHD-1st"/>
</dbReference>
<sequence>MRESKITPSGGSGEDTEMESITLSAEGHAGVKKYLVGDRVEVRQREKGLRGSWFPAVVVGVKHGKRVVEYDELLTEDRRRKLTEIIPVGRGVDGVRGPSRSSLKSPPNRLRALIRPLPPSTPDATELTWKSGLWVDVRHNDAWWEGILEEDVCGSRKQKRAPVYFPEEEDHETMSLKDMRIAQDWDEDLCKWIPRGYSDVAVPKIEKRVRTMSLGRESRGRKTSPRDMELAISLPIDASGCSERVSEYTSAWNSLDKTSPDNYVEKPKRRRGTLKESVALNSSTSTASSSSEVREENVVHQVSGNDGEPSEGVLGSLELERNEVLGVLIDEEKGITVQSGGSGGMENETQDLSCSEGALPVAEMSSLRVNLSRPLAVPDTSTAGKASCKKAGNGLVNVKRNIAMDDECDLMDLDEDAARELLSESGWNVTKNYRKTGKAQWYYRAPGGTLLGSIQSALKHWKKFQKGSTREDENPTLNDLKLENSLRRDRKVREVSQQSVAPKNGKMKKPLSPLTGGCSDRISDMRTIDNRDSYENAKSKRSASEVEVELDDQMVPGEQKRRKLNISTHEQSKSPWIESQVLVEKGQTSEYGFLWGHLSAGNEFPPRHMLTGRDDNMTDVNIVALTSKKRVCTAEEILQDSSALNADGRMLLEEPRSKKSRAIFTDLVSTPEGKSRKSLVTLQESLQNTQQVDGKQRKKPFSPHRAFDFKQTKKSIGQDFKQVKKSAKKSKKSRALARPGVRLEVLLAAPLTKSDTTAEGDTLLRKRTLLSWLIDNGMVEENEKVRYLNRKDNHCMLEGYVTRDGIRCDCCGTTVTLSVFEAHAGSKLHRPSANIFLSNGKSLSECQVEALAKKTEIEGDPEKASGNQESADKSDDTCGICGDGGELICCDHCPSTFHLNCMGMEAVPDGDWFCPNCRCAICGGSQFNGDKSSFNDLTVIFCDQCECEYHVKCLRSRGIELDCCPKEDWFCGESCGRIFRGLRGLVGVSKPMEGGFSWTLLRSRAEDDRKSGCISNTELNAEHDSKLSIALSVMQECFRPMIDPRTKIDIISHVLYNRGSEVSRLNYHGFYTMLLERGDELISVATIRVHGARLAEMPLIGTRFAYRRQGMCRKLMSALEEMLRSVGVERLVLPAVPELLETWTGAFGFMNMEGSERLQLMDLNIMAFPGTSLLYKPLDKLDASRTDALTTALEIPSQALRPQVGQPKNVGSTSTIQARSKKRGKKKRGRPPKRKETSGALTKLNVCGVYCPAFKPDTNAEHFTVEIPKMEVSMIRAPVEDDRKKFVCPAEARKKRGRLARPRKGNLFGSFLSGVSDEKSVDQKMVSELVTVYVEQVTRFGEDTGTPLYRPASPDGPVLVESFLTEQSVSVRPSSAIQRLYSTKVKGDVEGTDSGGEVMAKGDELQAKKAATMKILKSVLGVDQSASSLTYSKIEDVSSLPQERSSSEENLSSEEEDEFENSAGTHTRDLRTKVETPGWLIDSIKEAAKTSARPVPVRERNCKIRGVDRQCQNEIPALESATACSTKTYERRRSKLSPHSQRESVSRKRQMELADSDPISRTLDFSSDDVEPVQYYELQPLYVPMRIFPSQFTYQNYDLMGPDTFKPVQTDVVNSSYRGESSLADSWQTGTASSEDNFSGSSYDQRDDYKSRGTGLTVRLKLSNLNFEKKKKKKSRSNFMNVVLEKVPECNSFAEDIPITSMHAATGSGSDSRSRDTEVASPGPFDQGQSKKIDRVAEPKYISVMVN</sequence>
<dbReference type="InterPro" id="IPR001965">
    <property type="entry name" value="Znf_PHD"/>
</dbReference>
<evidence type="ECO:0000259" key="8">
    <source>
        <dbReference type="PROSITE" id="PS50016"/>
    </source>
</evidence>
<evidence type="ECO:0000259" key="9">
    <source>
        <dbReference type="PROSITE" id="PS51186"/>
    </source>
</evidence>
<dbReference type="GO" id="GO:0005634">
    <property type="term" value="C:nucleus"/>
    <property type="evidence" value="ECO:0000318"/>
    <property type="project" value="GO_Central"/>
</dbReference>
<dbReference type="SMART" id="SM00249">
    <property type="entry name" value="PHD"/>
    <property type="match status" value="2"/>
</dbReference>
<name>A0A2R6WH57_MARPO</name>
<dbReference type="Gene3D" id="3.30.40.10">
    <property type="entry name" value="Zinc/RING finger domain, C3HC4 (zinc finger)"/>
    <property type="match status" value="2"/>
</dbReference>
<dbReference type="CDD" id="cd20405">
    <property type="entry name" value="Tudor_Agenet_AtDUF_rpt1_3"/>
    <property type="match status" value="1"/>
</dbReference>
<feature type="compositionally biased region" description="Low complexity" evidence="7">
    <location>
        <begin position="282"/>
        <end position="291"/>
    </location>
</feature>
<feature type="region of interest" description="Disordered" evidence="7">
    <location>
        <begin position="856"/>
        <end position="875"/>
    </location>
</feature>
<feature type="region of interest" description="Disordered" evidence="7">
    <location>
        <begin position="1"/>
        <end position="24"/>
    </location>
</feature>
<dbReference type="InterPro" id="IPR016181">
    <property type="entry name" value="Acyl_CoA_acyltransferase"/>
</dbReference>
<dbReference type="GO" id="GO:0016747">
    <property type="term" value="F:acyltransferase activity, transferring groups other than amino-acyl groups"/>
    <property type="evidence" value="ECO:0007669"/>
    <property type="project" value="InterPro"/>
</dbReference>
<dbReference type="InterPro" id="IPR032308">
    <property type="entry name" value="TDBD"/>
</dbReference>
<protein>
    <recommendedName>
        <fullName evidence="12">PHD-type domain-containing protein</fullName>
    </recommendedName>
</protein>
<dbReference type="InterPro" id="IPR014002">
    <property type="entry name" value="Agenet_dom_plant"/>
</dbReference>
<dbReference type="GO" id="GO:0003714">
    <property type="term" value="F:transcription corepressor activity"/>
    <property type="evidence" value="ECO:0000318"/>
    <property type="project" value="GO_Central"/>
</dbReference>
<comment type="subcellular location">
    <subcellularLocation>
        <location evidence="1">Nucleus</location>
    </subcellularLocation>
</comment>
<evidence type="ECO:0000256" key="6">
    <source>
        <dbReference type="PROSITE-ProRule" id="PRU00146"/>
    </source>
</evidence>
<accession>A0A2R6WH57</accession>
<dbReference type="PROSITE" id="PS50016">
    <property type="entry name" value="ZF_PHD_2"/>
    <property type="match status" value="1"/>
</dbReference>
<feature type="compositionally biased region" description="Basic and acidic residues" evidence="7">
    <location>
        <begin position="1540"/>
        <end position="1552"/>
    </location>
</feature>
<evidence type="ECO:0000256" key="7">
    <source>
        <dbReference type="SAM" id="MobiDB-lite"/>
    </source>
</evidence>
<feature type="domain" description="PHD-type" evidence="8">
    <location>
        <begin position="875"/>
        <end position="920"/>
    </location>
</feature>
<keyword evidence="11" id="KW-1185">Reference proteome</keyword>
<dbReference type="EMBL" id="KZ772763">
    <property type="protein sequence ID" value="PTQ33188.1"/>
    <property type="molecule type" value="Genomic_DNA"/>
</dbReference>
<evidence type="ECO:0000313" key="11">
    <source>
        <dbReference type="Proteomes" id="UP000244005"/>
    </source>
</evidence>
<evidence type="ECO:0000256" key="4">
    <source>
        <dbReference type="ARBA" id="ARBA00022833"/>
    </source>
</evidence>
<evidence type="ECO:0000256" key="3">
    <source>
        <dbReference type="ARBA" id="ARBA00022771"/>
    </source>
</evidence>
<feature type="compositionally biased region" description="Basic and acidic residues" evidence="7">
    <location>
        <begin position="480"/>
        <end position="494"/>
    </location>
</feature>
<dbReference type="GO" id="GO:0008270">
    <property type="term" value="F:zinc ion binding"/>
    <property type="evidence" value="ECO:0007669"/>
    <property type="project" value="UniProtKB-KW"/>
</dbReference>
<dbReference type="PANTHER" id="PTHR46309:SF1">
    <property type="entry name" value="PHD FINGER PROTEIN 12"/>
    <property type="match status" value="1"/>
</dbReference>
<feature type="domain" description="N-acetyltransferase" evidence="9">
    <location>
        <begin position="1017"/>
        <end position="1171"/>
    </location>
</feature>
<dbReference type="SUPFAM" id="SSF57903">
    <property type="entry name" value="FYVE/PHD zinc finger"/>
    <property type="match status" value="1"/>
</dbReference>
<feature type="compositionally biased region" description="Acidic residues" evidence="7">
    <location>
        <begin position="1451"/>
        <end position="1460"/>
    </location>
</feature>
<dbReference type="InterPro" id="IPR008395">
    <property type="entry name" value="Agenet-like_dom"/>
</dbReference>
<feature type="region of interest" description="Disordered" evidence="7">
    <location>
        <begin position="1199"/>
        <end position="1238"/>
    </location>
</feature>
<dbReference type="Proteomes" id="UP000244005">
    <property type="component" value="Unassembled WGS sequence"/>
</dbReference>
<feature type="region of interest" description="Disordered" evidence="7">
    <location>
        <begin position="1703"/>
        <end position="1734"/>
    </location>
</feature>
<evidence type="ECO:0000256" key="2">
    <source>
        <dbReference type="ARBA" id="ARBA00022723"/>
    </source>
</evidence>
<proteinExistence type="predicted"/>
<dbReference type="PROSITE" id="PS51186">
    <property type="entry name" value="GNAT"/>
    <property type="match status" value="1"/>
</dbReference>
<dbReference type="CDD" id="cd15532">
    <property type="entry name" value="PHD2_CHD_II"/>
    <property type="match status" value="1"/>
</dbReference>
<organism evidence="10 11">
    <name type="scientific">Marchantia polymorpha</name>
    <name type="common">Common liverwort</name>
    <name type="synonym">Marchantia aquatica</name>
    <dbReference type="NCBI Taxonomy" id="3197"/>
    <lineage>
        <taxon>Eukaryota</taxon>
        <taxon>Viridiplantae</taxon>
        <taxon>Streptophyta</taxon>
        <taxon>Embryophyta</taxon>
        <taxon>Marchantiophyta</taxon>
        <taxon>Marchantiopsida</taxon>
        <taxon>Marchantiidae</taxon>
        <taxon>Marchantiales</taxon>
        <taxon>Marchantiaceae</taxon>
        <taxon>Marchantia</taxon>
    </lineage>
</organism>
<dbReference type="Pfam" id="PF16135">
    <property type="entry name" value="TDBD"/>
    <property type="match status" value="1"/>
</dbReference>
<dbReference type="OrthoDB" id="1903104at2759"/>
<keyword evidence="3 6" id="KW-0863">Zinc-finger</keyword>
<feature type="region of interest" description="Disordered" evidence="7">
    <location>
        <begin position="1529"/>
        <end position="1563"/>
    </location>
</feature>
<dbReference type="InterPro" id="IPR042163">
    <property type="entry name" value="PHF12"/>
</dbReference>
<dbReference type="Gramene" id="Mp6g21090.2">
    <property type="protein sequence ID" value="Mp6g21090.2.cds"/>
    <property type="gene ID" value="Mp6g21090"/>
</dbReference>
<feature type="region of interest" description="Disordered" evidence="7">
    <location>
        <begin position="253"/>
        <end position="311"/>
    </location>
</feature>
<feature type="region of interest" description="Disordered" evidence="7">
    <location>
        <begin position="465"/>
        <end position="524"/>
    </location>
</feature>
<evidence type="ECO:0000256" key="5">
    <source>
        <dbReference type="ARBA" id="ARBA00023242"/>
    </source>
</evidence>
<feature type="compositionally biased region" description="Polar residues" evidence="7">
    <location>
        <begin position="1623"/>
        <end position="1643"/>
    </location>
</feature>
<evidence type="ECO:0008006" key="12">
    <source>
        <dbReference type="Google" id="ProtNLM"/>
    </source>
</evidence>
<gene>
    <name evidence="10" type="ORF">MARPO_0091s0046</name>
</gene>
<dbReference type="InterPro" id="IPR011011">
    <property type="entry name" value="Znf_FYVE_PHD"/>
</dbReference>
<feature type="region of interest" description="Disordered" evidence="7">
    <location>
        <begin position="1435"/>
        <end position="1468"/>
    </location>
</feature>
<dbReference type="Gene3D" id="3.40.630.30">
    <property type="match status" value="1"/>
</dbReference>
<evidence type="ECO:0000256" key="1">
    <source>
        <dbReference type="ARBA" id="ARBA00004123"/>
    </source>
</evidence>
<feature type="compositionally biased region" description="Basic residues" evidence="7">
    <location>
        <begin position="1219"/>
        <end position="1233"/>
    </location>
</feature>
<dbReference type="InterPro" id="IPR000182">
    <property type="entry name" value="GNAT_dom"/>
</dbReference>
<dbReference type="Pfam" id="PF05641">
    <property type="entry name" value="Agenet"/>
    <property type="match status" value="1"/>
</dbReference>
<dbReference type="OMA" id="FSEKWRY"/>
<dbReference type="CDD" id="cd04301">
    <property type="entry name" value="NAT_SF"/>
    <property type="match status" value="1"/>
</dbReference>
<feature type="region of interest" description="Disordered" evidence="7">
    <location>
        <begin position="1623"/>
        <end position="1650"/>
    </location>
</feature>
<dbReference type="Pfam" id="PF23011">
    <property type="entry name" value="PHD-1st_NSD"/>
    <property type="match status" value="1"/>
</dbReference>
<dbReference type="InterPro" id="IPR056511">
    <property type="entry name" value="IDM1_C"/>
</dbReference>
<dbReference type="InterPro" id="IPR013083">
    <property type="entry name" value="Znf_RING/FYVE/PHD"/>
</dbReference>
<keyword evidence="5" id="KW-0539">Nucleus</keyword>
<reference evidence="11" key="1">
    <citation type="journal article" date="2017" name="Cell">
        <title>Insights into land plant evolution garnered from the Marchantia polymorpha genome.</title>
        <authorList>
            <person name="Bowman J.L."/>
            <person name="Kohchi T."/>
            <person name="Yamato K.T."/>
            <person name="Jenkins J."/>
            <person name="Shu S."/>
            <person name="Ishizaki K."/>
            <person name="Yamaoka S."/>
            <person name="Nishihama R."/>
            <person name="Nakamura Y."/>
            <person name="Berger F."/>
            <person name="Adam C."/>
            <person name="Aki S.S."/>
            <person name="Althoff F."/>
            <person name="Araki T."/>
            <person name="Arteaga-Vazquez M.A."/>
            <person name="Balasubrmanian S."/>
            <person name="Barry K."/>
            <person name="Bauer D."/>
            <person name="Boehm C.R."/>
            <person name="Briginshaw L."/>
            <person name="Caballero-Perez J."/>
            <person name="Catarino B."/>
            <person name="Chen F."/>
            <person name="Chiyoda S."/>
            <person name="Chovatia M."/>
            <person name="Davies K.M."/>
            <person name="Delmans M."/>
            <person name="Demura T."/>
            <person name="Dierschke T."/>
            <person name="Dolan L."/>
            <person name="Dorantes-Acosta A.E."/>
            <person name="Eklund D.M."/>
            <person name="Florent S.N."/>
            <person name="Flores-Sandoval E."/>
            <person name="Fujiyama A."/>
            <person name="Fukuzawa H."/>
            <person name="Galik B."/>
            <person name="Grimanelli D."/>
            <person name="Grimwood J."/>
            <person name="Grossniklaus U."/>
            <person name="Hamada T."/>
            <person name="Haseloff J."/>
            <person name="Hetherington A.J."/>
            <person name="Higo A."/>
            <person name="Hirakawa Y."/>
            <person name="Hundley H.N."/>
            <person name="Ikeda Y."/>
            <person name="Inoue K."/>
            <person name="Inoue S.I."/>
            <person name="Ishida S."/>
            <person name="Jia Q."/>
            <person name="Kakita M."/>
            <person name="Kanazawa T."/>
            <person name="Kawai Y."/>
            <person name="Kawashima T."/>
            <person name="Kennedy M."/>
            <person name="Kinose K."/>
            <person name="Kinoshita T."/>
            <person name="Kohara Y."/>
            <person name="Koide E."/>
            <person name="Komatsu K."/>
            <person name="Kopischke S."/>
            <person name="Kubo M."/>
            <person name="Kyozuka J."/>
            <person name="Lagercrantz U."/>
            <person name="Lin S.S."/>
            <person name="Lindquist E."/>
            <person name="Lipzen A.M."/>
            <person name="Lu C.W."/>
            <person name="De Luna E."/>
            <person name="Martienssen R.A."/>
            <person name="Minamino N."/>
            <person name="Mizutani M."/>
            <person name="Mizutani M."/>
            <person name="Mochizuki N."/>
            <person name="Monte I."/>
            <person name="Mosher R."/>
            <person name="Nagasaki H."/>
            <person name="Nakagami H."/>
            <person name="Naramoto S."/>
            <person name="Nishitani K."/>
            <person name="Ohtani M."/>
            <person name="Okamoto T."/>
            <person name="Okumura M."/>
            <person name="Phillips J."/>
            <person name="Pollak B."/>
            <person name="Reinders A."/>
            <person name="Rovekamp M."/>
            <person name="Sano R."/>
            <person name="Sawa S."/>
            <person name="Schmid M.W."/>
            <person name="Shirakawa M."/>
            <person name="Solano R."/>
            <person name="Spunde A."/>
            <person name="Suetsugu N."/>
            <person name="Sugano S."/>
            <person name="Sugiyama A."/>
            <person name="Sun R."/>
            <person name="Suzuki Y."/>
            <person name="Takenaka M."/>
            <person name="Takezawa D."/>
            <person name="Tomogane H."/>
            <person name="Tsuzuki M."/>
            <person name="Ueda T."/>
            <person name="Umeda M."/>
            <person name="Ward J.M."/>
            <person name="Watanabe Y."/>
            <person name="Yazaki K."/>
            <person name="Yokoyama R."/>
            <person name="Yoshitake Y."/>
            <person name="Yotsui I."/>
            <person name="Zachgo S."/>
            <person name="Schmutz J."/>
        </authorList>
    </citation>
    <scope>NUCLEOTIDE SEQUENCE [LARGE SCALE GENOMIC DNA]</scope>
    <source>
        <strain evidence="11">Tak-1</strain>
    </source>
</reference>